<proteinExistence type="predicted"/>
<comment type="caution">
    <text evidence="2">The sequence shown here is derived from an EMBL/GenBank/DDBJ whole genome shotgun (WGS) entry which is preliminary data.</text>
</comment>
<feature type="compositionally biased region" description="Low complexity" evidence="1">
    <location>
        <begin position="77"/>
        <end position="97"/>
    </location>
</feature>
<dbReference type="AlphaFoldDB" id="A0A0F9E5J5"/>
<dbReference type="EMBL" id="LAZR01026263">
    <property type="protein sequence ID" value="KKL69279.1"/>
    <property type="molecule type" value="Genomic_DNA"/>
</dbReference>
<feature type="region of interest" description="Disordered" evidence="1">
    <location>
        <begin position="65"/>
        <end position="102"/>
    </location>
</feature>
<protein>
    <submittedName>
        <fullName evidence="2">Uncharacterized protein</fullName>
    </submittedName>
</protein>
<reference evidence="2" key="1">
    <citation type="journal article" date="2015" name="Nature">
        <title>Complex archaea that bridge the gap between prokaryotes and eukaryotes.</title>
        <authorList>
            <person name="Spang A."/>
            <person name="Saw J.H."/>
            <person name="Jorgensen S.L."/>
            <person name="Zaremba-Niedzwiedzka K."/>
            <person name="Martijn J."/>
            <person name="Lind A.E."/>
            <person name="van Eijk R."/>
            <person name="Schleper C."/>
            <person name="Guy L."/>
            <person name="Ettema T.J."/>
        </authorList>
    </citation>
    <scope>NUCLEOTIDE SEQUENCE</scope>
</reference>
<accession>A0A0F9E5J5</accession>
<gene>
    <name evidence="2" type="ORF">LCGC14_2116560</name>
</gene>
<evidence type="ECO:0000313" key="2">
    <source>
        <dbReference type="EMBL" id="KKL69279.1"/>
    </source>
</evidence>
<sequence>MQVTGTIRSVYATQEGGYQPNQGGYVYTFDMAIDTPQGPMNGVIGSKTQPYPIASGQPITVEVSQTDRGPKFKKINPQYSGQQQGPPQQGQQRPPQQANKPDWDEIARSKVRCNLVCAGIQSGQLNVTCPTDCNAWLDYIFTGNTGEEGGRPNPDYNPNPQPPASGDDVPF</sequence>
<name>A0A0F9E5J5_9ZZZZ</name>
<evidence type="ECO:0000256" key="1">
    <source>
        <dbReference type="SAM" id="MobiDB-lite"/>
    </source>
</evidence>
<feature type="region of interest" description="Disordered" evidence="1">
    <location>
        <begin position="146"/>
        <end position="171"/>
    </location>
</feature>
<organism evidence="2">
    <name type="scientific">marine sediment metagenome</name>
    <dbReference type="NCBI Taxonomy" id="412755"/>
    <lineage>
        <taxon>unclassified sequences</taxon>
        <taxon>metagenomes</taxon>
        <taxon>ecological metagenomes</taxon>
    </lineage>
</organism>